<proteinExistence type="inferred from homology"/>
<sequence>MAVIKVIGRPASLGGAPLARVLPHRSCRAVGPFVFLDHFGPAEQQDMQVAPHPHIGLHTLTWLFSGEILHRDSLGTEAAIRTGEVNWMTAGAGITHSERTPNGQPQDLHGLQCWVAQSRADEQGEPGFQHVGADDLPRFSRDGVRWTVVVGHWLEEHSPVRINWPTFFVEGRTEASDTWEWPYPAIWTMGIYVVSGSLTVSYDGNTHRVVAGELLVIPPQEQGVPQPHVEALAGVQFVCFGGEPLPEQRFFDWNFVASDPALLASARADWMAQRRFAPVPGDPERIPHPAEQDQDAPGVAEG</sequence>
<evidence type="ECO:0000256" key="2">
    <source>
        <dbReference type="RuleBase" id="RU003457"/>
    </source>
</evidence>
<dbReference type="CDD" id="cd02247">
    <property type="entry name" value="cupin_pirin_C"/>
    <property type="match status" value="1"/>
</dbReference>
<reference evidence="7" key="1">
    <citation type="journal article" date="2019" name="Int. J. Syst. Evol. Microbiol.">
        <title>The Global Catalogue of Microorganisms (GCM) 10K type strain sequencing project: providing services to taxonomists for standard genome sequencing and annotation.</title>
        <authorList>
            <consortium name="The Broad Institute Genomics Platform"/>
            <consortium name="The Broad Institute Genome Sequencing Center for Infectious Disease"/>
            <person name="Wu L."/>
            <person name="Ma J."/>
        </authorList>
    </citation>
    <scope>NUCLEOTIDE SEQUENCE [LARGE SCALE GENOMIC DNA]</scope>
    <source>
        <strain evidence="7">IBRC 10765</strain>
    </source>
</reference>
<dbReference type="Pfam" id="PF05726">
    <property type="entry name" value="Pirin_C"/>
    <property type="match status" value="1"/>
</dbReference>
<keyword evidence="7" id="KW-1185">Reference proteome</keyword>
<evidence type="ECO:0000313" key="7">
    <source>
        <dbReference type="Proteomes" id="UP001595617"/>
    </source>
</evidence>
<dbReference type="InterPro" id="IPR012093">
    <property type="entry name" value="Pirin"/>
</dbReference>
<dbReference type="Pfam" id="PF02678">
    <property type="entry name" value="Pirin"/>
    <property type="match status" value="1"/>
</dbReference>
<dbReference type="RefSeq" id="WP_380693936.1">
    <property type="nucleotide sequence ID" value="NZ_JBHRYR010000002.1"/>
</dbReference>
<dbReference type="SUPFAM" id="SSF51182">
    <property type="entry name" value="RmlC-like cupins"/>
    <property type="match status" value="1"/>
</dbReference>
<accession>A0ABV7ZUA6</accession>
<dbReference type="EMBL" id="JBHRYR010000002">
    <property type="protein sequence ID" value="MFC3852138.1"/>
    <property type="molecule type" value="Genomic_DNA"/>
</dbReference>
<feature type="compositionally biased region" description="Basic and acidic residues" evidence="3">
    <location>
        <begin position="282"/>
        <end position="291"/>
    </location>
</feature>
<dbReference type="InterPro" id="IPR014710">
    <property type="entry name" value="RmlC-like_jellyroll"/>
</dbReference>
<protein>
    <submittedName>
        <fullName evidence="6">Pirin family protein</fullName>
    </submittedName>
</protein>
<dbReference type="InterPro" id="IPR008778">
    <property type="entry name" value="Pirin_C_dom"/>
</dbReference>
<dbReference type="PIRSF" id="PIRSF006232">
    <property type="entry name" value="Pirin"/>
    <property type="match status" value="1"/>
</dbReference>
<feature type="region of interest" description="Disordered" evidence="3">
    <location>
        <begin position="277"/>
        <end position="302"/>
    </location>
</feature>
<dbReference type="PANTHER" id="PTHR13903">
    <property type="entry name" value="PIRIN-RELATED"/>
    <property type="match status" value="1"/>
</dbReference>
<dbReference type="Proteomes" id="UP001595617">
    <property type="component" value="Unassembled WGS sequence"/>
</dbReference>
<dbReference type="PANTHER" id="PTHR13903:SF8">
    <property type="entry name" value="PIRIN"/>
    <property type="match status" value="1"/>
</dbReference>
<gene>
    <name evidence="6" type="ORF">ACFOOG_04740</name>
</gene>
<evidence type="ECO:0000259" key="4">
    <source>
        <dbReference type="Pfam" id="PF02678"/>
    </source>
</evidence>
<dbReference type="Gene3D" id="2.60.120.10">
    <property type="entry name" value="Jelly Rolls"/>
    <property type="match status" value="2"/>
</dbReference>
<feature type="domain" description="Pirin N-terminal" evidence="4">
    <location>
        <begin position="19"/>
        <end position="115"/>
    </location>
</feature>
<evidence type="ECO:0000259" key="5">
    <source>
        <dbReference type="Pfam" id="PF05726"/>
    </source>
</evidence>
<organism evidence="6 7">
    <name type="scientific">Saccharospirillum mangrovi</name>
    <dbReference type="NCBI Taxonomy" id="2161747"/>
    <lineage>
        <taxon>Bacteria</taxon>
        <taxon>Pseudomonadati</taxon>
        <taxon>Pseudomonadota</taxon>
        <taxon>Gammaproteobacteria</taxon>
        <taxon>Oceanospirillales</taxon>
        <taxon>Saccharospirillaceae</taxon>
        <taxon>Saccharospirillum</taxon>
    </lineage>
</organism>
<evidence type="ECO:0000256" key="3">
    <source>
        <dbReference type="SAM" id="MobiDB-lite"/>
    </source>
</evidence>
<name>A0ABV7ZUA6_9GAMM</name>
<dbReference type="CDD" id="cd02909">
    <property type="entry name" value="cupin_pirin_N"/>
    <property type="match status" value="1"/>
</dbReference>
<comment type="caution">
    <text evidence="6">The sequence shown here is derived from an EMBL/GenBank/DDBJ whole genome shotgun (WGS) entry which is preliminary data.</text>
</comment>
<dbReference type="InterPro" id="IPR003829">
    <property type="entry name" value="Pirin_N_dom"/>
</dbReference>
<dbReference type="InterPro" id="IPR011051">
    <property type="entry name" value="RmlC_Cupin_sf"/>
</dbReference>
<evidence type="ECO:0000256" key="1">
    <source>
        <dbReference type="ARBA" id="ARBA00008416"/>
    </source>
</evidence>
<feature type="domain" description="Pirin C-terminal" evidence="5">
    <location>
        <begin position="169"/>
        <end position="273"/>
    </location>
</feature>
<comment type="similarity">
    <text evidence="1 2">Belongs to the pirin family.</text>
</comment>
<evidence type="ECO:0000313" key="6">
    <source>
        <dbReference type="EMBL" id="MFC3852138.1"/>
    </source>
</evidence>